<dbReference type="AlphaFoldDB" id="A0A9J6CU09"/>
<proteinExistence type="predicted"/>
<sequence length="133" mass="14560">MCTTLQVHLHWHQFASGVAICWHSVRTDVYGGGARVDAVLFSRERFPVTLQPNEASERLGLRGDFQLVILGHSVGLLRPGAPEPFLVWPVTCIRQYRHELLLQPGQGPQHAASCAKVAAARGATTLVTIEVGR</sequence>
<name>A0A9J6CU09_RHIMP</name>
<dbReference type="SUPFAM" id="SSF50729">
    <property type="entry name" value="PH domain-like"/>
    <property type="match status" value="1"/>
</dbReference>
<dbReference type="EMBL" id="JABSTU010006855">
    <property type="protein sequence ID" value="KAH7931948.1"/>
    <property type="molecule type" value="Genomic_DNA"/>
</dbReference>
<gene>
    <name evidence="1" type="ORF">HPB51_029630</name>
</gene>
<keyword evidence="2" id="KW-1185">Reference proteome</keyword>
<organism evidence="1 2">
    <name type="scientific">Rhipicephalus microplus</name>
    <name type="common">Cattle tick</name>
    <name type="synonym">Boophilus microplus</name>
    <dbReference type="NCBI Taxonomy" id="6941"/>
    <lineage>
        <taxon>Eukaryota</taxon>
        <taxon>Metazoa</taxon>
        <taxon>Ecdysozoa</taxon>
        <taxon>Arthropoda</taxon>
        <taxon>Chelicerata</taxon>
        <taxon>Arachnida</taxon>
        <taxon>Acari</taxon>
        <taxon>Parasitiformes</taxon>
        <taxon>Ixodida</taxon>
        <taxon>Ixodoidea</taxon>
        <taxon>Ixodidae</taxon>
        <taxon>Rhipicephalinae</taxon>
        <taxon>Rhipicephalus</taxon>
        <taxon>Boophilus</taxon>
    </lineage>
</organism>
<evidence type="ECO:0000313" key="2">
    <source>
        <dbReference type="Proteomes" id="UP000821866"/>
    </source>
</evidence>
<dbReference type="InterPro" id="IPR011993">
    <property type="entry name" value="PH-like_dom_sf"/>
</dbReference>
<comment type="caution">
    <text evidence="1">The sequence shown here is derived from an EMBL/GenBank/DDBJ whole genome shotgun (WGS) entry which is preliminary data.</text>
</comment>
<protein>
    <submittedName>
        <fullName evidence="1">Uncharacterized protein</fullName>
    </submittedName>
</protein>
<reference evidence="1" key="1">
    <citation type="journal article" date="2020" name="Cell">
        <title>Large-Scale Comparative Analyses of Tick Genomes Elucidate Their Genetic Diversity and Vector Capacities.</title>
        <authorList>
            <consortium name="Tick Genome and Microbiome Consortium (TIGMIC)"/>
            <person name="Jia N."/>
            <person name="Wang J."/>
            <person name="Shi W."/>
            <person name="Du L."/>
            <person name="Sun Y."/>
            <person name="Zhan W."/>
            <person name="Jiang J.F."/>
            <person name="Wang Q."/>
            <person name="Zhang B."/>
            <person name="Ji P."/>
            <person name="Bell-Sakyi L."/>
            <person name="Cui X.M."/>
            <person name="Yuan T.T."/>
            <person name="Jiang B.G."/>
            <person name="Yang W.F."/>
            <person name="Lam T.T."/>
            <person name="Chang Q.C."/>
            <person name="Ding S.J."/>
            <person name="Wang X.J."/>
            <person name="Zhu J.G."/>
            <person name="Ruan X.D."/>
            <person name="Zhao L."/>
            <person name="Wei J.T."/>
            <person name="Ye R.Z."/>
            <person name="Que T.C."/>
            <person name="Du C.H."/>
            <person name="Zhou Y.H."/>
            <person name="Cheng J.X."/>
            <person name="Dai P.F."/>
            <person name="Guo W.B."/>
            <person name="Han X.H."/>
            <person name="Huang E.J."/>
            <person name="Li L.F."/>
            <person name="Wei W."/>
            <person name="Gao Y.C."/>
            <person name="Liu J.Z."/>
            <person name="Shao H.Z."/>
            <person name="Wang X."/>
            <person name="Wang C.C."/>
            <person name="Yang T.C."/>
            <person name="Huo Q.B."/>
            <person name="Li W."/>
            <person name="Chen H.Y."/>
            <person name="Chen S.E."/>
            <person name="Zhou L.G."/>
            <person name="Ni X.B."/>
            <person name="Tian J.H."/>
            <person name="Sheng Y."/>
            <person name="Liu T."/>
            <person name="Pan Y.S."/>
            <person name="Xia L.Y."/>
            <person name="Li J."/>
            <person name="Zhao F."/>
            <person name="Cao W.C."/>
        </authorList>
    </citation>
    <scope>NUCLEOTIDE SEQUENCE</scope>
    <source>
        <strain evidence="1">Rmic-2018</strain>
    </source>
</reference>
<reference evidence="1" key="2">
    <citation type="submission" date="2021-09" db="EMBL/GenBank/DDBJ databases">
        <authorList>
            <person name="Jia N."/>
            <person name="Wang J."/>
            <person name="Shi W."/>
            <person name="Du L."/>
            <person name="Sun Y."/>
            <person name="Zhan W."/>
            <person name="Jiang J."/>
            <person name="Wang Q."/>
            <person name="Zhang B."/>
            <person name="Ji P."/>
            <person name="Sakyi L.B."/>
            <person name="Cui X."/>
            <person name="Yuan T."/>
            <person name="Jiang B."/>
            <person name="Yang W."/>
            <person name="Lam T.T.-Y."/>
            <person name="Chang Q."/>
            <person name="Ding S."/>
            <person name="Wang X."/>
            <person name="Zhu J."/>
            <person name="Ruan X."/>
            <person name="Zhao L."/>
            <person name="Wei J."/>
            <person name="Que T."/>
            <person name="Du C."/>
            <person name="Cheng J."/>
            <person name="Dai P."/>
            <person name="Han X."/>
            <person name="Huang E."/>
            <person name="Gao Y."/>
            <person name="Liu J."/>
            <person name="Shao H."/>
            <person name="Ye R."/>
            <person name="Li L."/>
            <person name="Wei W."/>
            <person name="Wang X."/>
            <person name="Wang C."/>
            <person name="Huo Q."/>
            <person name="Li W."/>
            <person name="Guo W."/>
            <person name="Chen H."/>
            <person name="Chen S."/>
            <person name="Zhou L."/>
            <person name="Zhou L."/>
            <person name="Ni X."/>
            <person name="Tian J."/>
            <person name="Zhou Y."/>
            <person name="Sheng Y."/>
            <person name="Liu T."/>
            <person name="Pan Y."/>
            <person name="Xia L."/>
            <person name="Li J."/>
            <person name="Zhao F."/>
            <person name="Cao W."/>
        </authorList>
    </citation>
    <scope>NUCLEOTIDE SEQUENCE</scope>
    <source>
        <strain evidence="1">Rmic-2018</strain>
        <tissue evidence="1">Larvae</tissue>
    </source>
</reference>
<dbReference type="SMART" id="SM01244">
    <property type="entry name" value="IRS"/>
    <property type="match status" value="1"/>
</dbReference>
<dbReference type="Proteomes" id="UP000821866">
    <property type="component" value="Unassembled WGS sequence"/>
</dbReference>
<dbReference type="VEuPathDB" id="VectorBase:LOC119187779"/>
<evidence type="ECO:0000313" key="1">
    <source>
        <dbReference type="EMBL" id="KAH7931948.1"/>
    </source>
</evidence>
<dbReference type="Gene3D" id="2.30.29.30">
    <property type="entry name" value="Pleckstrin-homology domain (PH domain)/Phosphotyrosine-binding domain (PTB)"/>
    <property type="match status" value="1"/>
</dbReference>
<accession>A0A9J6CU09</accession>